<dbReference type="HOGENOM" id="CLU_847671_0_0_1"/>
<dbReference type="Gene3D" id="4.10.280.10">
    <property type="entry name" value="Helix-loop-helix DNA-binding domain"/>
    <property type="match status" value="1"/>
</dbReference>
<evidence type="ECO:0000313" key="5">
    <source>
        <dbReference type="Proteomes" id="UP000014071"/>
    </source>
</evidence>
<feature type="compositionally biased region" description="Low complexity" evidence="2">
    <location>
        <begin position="274"/>
        <end position="289"/>
    </location>
</feature>
<gene>
    <name evidence="4" type="ORF">PHSY_003267</name>
</gene>
<keyword evidence="1" id="KW-0175">Coiled coil</keyword>
<dbReference type="SUPFAM" id="SSF47459">
    <property type="entry name" value="HLH, helix-loop-helix DNA-binding domain"/>
    <property type="match status" value="1"/>
</dbReference>
<dbReference type="Proteomes" id="UP000014071">
    <property type="component" value="Unassembled WGS sequence"/>
</dbReference>
<protein>
    <recommendedName>
        <fullName evidence="3">BHLH domain-containing protein</fullName>
    </recommendedName>
</protein>
<sequence length="328" mass="35942">MKMSVSNIQDGGHHDFANLFDMISSPLFDGPCFSSTNTEALPSTSPLATSAQVTLSTPLGVASCNTVASTPLERSSSVSSKRKHSEVERDRRRSISDGFAVSVPLLQSSRLPSLTDLLCGPQNPKSLQNVLHNDDDCQAKPISKSVLLKQACDEIRELRRKLDASTAIISRLRLEDVLPISRSRLSPRGSEGKTSPKSEASIPRTRTLHDDRADKRSKDGDDCSSVAPSDGGSDSSKSDSDFADYQSKSPRVRARPKNREEARPHRKGRRPLACSDSSTSSICPSPSRNAAELQQAILSLLLELPHRMEEREGDEQATVQVRNKKRRR</sequence>
<organism evidence="4 5">
    <name type="scientific">Pseudozyma hubeiensis (strain SY62)</name>
    <name type="common">Yeast</name>
    <dbReference type="NCBI Taxonomy" id="1305764"/>
    <lineage>
        <taxon>Eukaryota</taxon>
        <taxon>Fungi</taxon>
        <taxon>Dikarya</taxon>
        <taxon>Basidiomycota</taxon>
        <taxon>Ustilaginomycotina</taxon>
        <taxon>Ustilaginomycetes</taxon>
        <taxon>Ustilaginales</taxon>
        <taxon>Ustilaginaceae</taxon>
        <taxon>Pseudozyma</taxon>
    </lineage>
</organism>
<accession>R9P2W9</accession>
<reference evidence="5" key="1">
    <citation type="journal article" date="2013" name="Genome Announc.">
        <title>Draft genome sequence of the basidiomycetous yeast-like fungus Pseudozyma hubeiensis SY62, which produces an abundant amount of the biosurfactant mannosylerythritol lipids.</title>
        <authorList>
            <person name="Konishi M."/>
            <person name="Hatada Y."/>
            <person name="Horiuchi J."/>
        </authorList>
    </citation>
    <scope>NUCLEOTIDE SEQUENCE [LARGE SCALE GENOMIC DNA]</scope>
    <source>
        <strain evidence="5">SY62</strain>
    </source>
</reference>
<dbReference type="OrthoDB" id="10549630at2759"/>
<feature type="region of interest" description="Disordered" evidence="2">
    <location>
        <begin position="72"/>
        <end position="93"/>
    </location>
</feature>
<dbReference type="GO" id="GO:0046983">
    <property type="term" value="F:protein dimerization activity"/>
    <property type="evidence" value="ECO:0007669"/>
    <property type="project" value="InterPro"/>
</dbReference>
<proteinExistence type="predicted"/>
<dbReference type="PROSITE" id="PS50888">
    <property type="entry name" value="BHLH"/>
    <property type="match status" value="1"/>
</dbReference>
<dbReference type="InterPro" id="IPR036638">
    <property type="entry name" value="HLH_DNA-bd_sf"/>
</dbReference>
<dbReference type="RefSeq" id="XP_012189278.1">
    <property type="nucleotide sequence ID" value="XM_012333888.1"/>
</dbReference>
<evidence type="ECO:0000313" key="4">
    <source>
        <dbReference type="EMBL" id="GAC95691.1"/>
    </source>
</evidence>
<evidence type="ECO:0000256" key="1">
    <source>
        <dbReference type="SAM" id="Coils"/>
    </source>
</evidence>
<feature type="compositionally biased region" description="Basic and acidic residues" evidence="2">
    <location>
        <begin position="207"/>
        <end position="221"/>
    </location>
</feature>
<dbReference type="AlphaFoldDB" id="R9P2W9"/>
<feature type="region of interest" description="Disordered" evidence="2">
    <location>
        <begin position="308"/>
        <end position="328"/>
    </location>
</feature>
<feature type="domain" description="BHLH" evidence="3">
    <location>
        <begin position="79"/>
        <end position="158"/>
    </location>
</feature>
<name>R9P2W9_PSEHS</name>
<dbReference type="GeneID" id="24108557"/>
<dbReference type="EMBL" id="DF238796">
    <property type="protein sequence ID" value="GAC95691.1"/>
    <property type="molecule type" value="Genomic_DNA"/>
</dbReference>
<dbReference type="eggNOG" id="ENOG502RE6H">
    <property type="taxonomic scope" value="Eukaryota"/>
</dbReference>
<keyword evidence="5" id="KW-1185">Reference proteome</keyword>
<evidence type="ECO:0000256" key="2">
    <source>
        <dbReference type="SAM" id="MobiDB-lite"/>
    </source>
</evidence>
<evidence type="ECO:0000259" key="3">
    <source>
        <dbReference type="PROSITE" id="PS50888"/>
    </source>
</evidence>
<dbReference type="InterPro" id="IPR011598">
    <property type="entry name" value="bHLH_dom"/>
</dbReference>
<feature type="coiled-coil region" evidence="1">
    <location>
        <begin position="148"/>
        <end position="175"/>
    </location>
</feature>
<feature type="region of interest" description="Disordered" evidence="2">
    <location>
        <begin position="183"/>
        <end position="289"/>
    </location>
</feature>